<dbReference type="InterPro" id="IPR033889">
    <property type="entry name" value="LanC"/>
</dbReference>
<evidence type="ECO:0000313" key="3">
    <source>
        <dbReference type="Proteomes" id="UP000598146"/>
    </source>
</evidence>
<dbReference type="InterPro" id="IPR007822">
    <property type="entry name" value="LANC-like"/>
</dbReference>
<dbReference type="EMBL" id="JADQTO010000055">
    <property type="protein sequence ID" value="MBG0569150.1"/>
    <property type="molecule type" value="Genomic_DNA"/>
</dbReference>
<keyword evidence="3" id="KW-1185">Reference proteome</keyword>
<keyword evidence="1" id="KW-0479">Metal-binding</keyword>
<gene>
    <name evidence="2" type="ORF">I4J89_47855</name>
</gene>
<dbReference type="GO" id="GO:0031179">
    <property type="term" value="P:peptide modification"/>
    <property type="evidence" value="ECO:0007669"/>
    <property type="project" value="InterPro"/>
</dbReference>
<keyword evidence="1" id="KW-0862">Zinc</keyword>
<dbReference type="Proteomes" id="UP000598146">
    <property type="component" value="Unassembled WGS sequence"/>
</dbReference>
<feature type="binding site" evidence="1">
    <location>
        <position position="333"/>
    </location>
    <ligand>
        <name>Zn(2+)</name>
        <dbReference type="ChEBI" id="CHEBI:29105"/>
    </ligand>
</feature>
<organism evidence="2 3">
    <name type="scientific">Actinoplanes aureus</name>
    <dbReference type="NCBI Taxonomy" id="2792083"/>
    <lineage>
        <taxon>Bacteria</taxon>
        <taxon>Bacillati</taxon>
        <taxon>Actinomycetota</taxon>
        <taxon>Actinomycetes</taxon>
        <taxon>Micromonosporales</taxon>
        <taxon>Micromonosporaceae</taxon>
        <taxon>Actinoplanes</taxon>
    </lineage>
</organism>
<reference evidence="2" key="1">
    <citation type="submission" date="2020-11" db="EMBL/GenBank/DDBJ databases">
        <title>Isolation and identification of active actinomycetes.</title>
        <authorList>
            <person name="Sun X."/>
        </authorList>
    </citation>
    <scope>NUCLEOTIDE SEQUENCE</scope>
    <source>
        <strain evidence="2">NEAU-A11</strain>
    </source>
</reference>
<name>A0A931CFW3_9ACTN</name>
<sequence length="413" mass="43970">MTATTTPVAAKLGPLLTAAADQLADPAIVRIADDWRTLPPSLAGGAAGIALFHLERAASGHGDVAVARRWVRAAVDFPISVGPNANLFYGVPTLALLLHIAAPAIGGCQRTLTTLDNRTSALTRDRLDAAYARIDRGDPLPMREFDLVHGLTGLGAYHLHRHPDHPITHDVLTYLARITEPLDQHSNRPPWWLHSGLGGLPDPRFPHGHANLGAAHGMSAVIALLSLAVLAGQQPPGVLEALTRLCDWTDQHQHEDDTAGGPWWPGYVTDDPGPPRRHRPSWCYGTAGAARAQQLAGHALNDSLRHRRAEAAMLASLRAPNQRAALPEGSLCHGKAGLLQATWRTIATSTNPHLAEQLASELPLLADDVARQLAATPPDSPELMDGTAGIALALHTAHTNACVTTWDAFLLLA</sequence>
<comment type="caution">
    <text evidence="2">The sequence shown here is derived from an EMBL/GenBank/DDBJ whole genome shotgun (WGS) entry which is preliminary data.</text>
</comment>
<dbReference type="PRINTS" id="PR01950">
    <property type="entry name" value="LANCSUPER"/>
</dbReference>
<dbReference type="RefSeq" id="WP_196420895.1">
    <property type="nucleotide sequence ID" value="NZ_JADQTO010000055.1"/>
</dbReference>
<evidence type="ECO:0000256" key="1">
    <source>
        <dbReference type="PIRSR" id="PIRSR607822-1"/>
    </source>
</evidence>
<evidence type="ECO:0000313" key="2">
    <source>
        <dbReference type="EMBL" id="MBG0569150.1"/>
    </source>
</evidence>
<dbReference type="PRINTS" id="PR01955">
    <property type="entry name" value="LANCFRANKIA"/>
</dbReference>
<proteinExistence type="predicted"/>
<dbReference type="SUPFAM" id="SSF158745">
    <property type="entry name" value="LanC-like"/>
    <property type="match status" value="1"/>
</dbReference>
<feature type="binding site" evidence="1">
    <location>
        <position position="332"/>
    </location>
    <ligand>
        <name>Zn(2+)</name>
        <dbReference type="ChEBI" id="CHEBI:29105"/>
    </ligand>
</feature>
<dbReference type="SMART" id="SM01260">
    <property type="entry name" value="LANC_like"/>
    <property type="match status" value="1"/>
</dbReference>
<dbReference type="GO" id="GO:0046872">
    <property type="term" value="F:metal ion binding"/>
    <property type="evidence" value="ECO:0007669"/>
    <property type="project" value="UniProtKB-KW"/>
</dbReference>
<dbReference type="AlphaFoldDB" id="A0A931CFW3"/>
<feature type="binding site" evidence="1">
    <location>
        <position position="283"/>
    </location>
    <ligand>
        <name>Zn(2+)</name>
        <dbReference type="ChEBI" id="CHEBI:29105"/>
    </ligand>
</feature>
<dbReference type="CDD" id="cd04793">
    <property type="entry name" value="LanC"/>
    <property type="match status" value="1"/>
</dbReference>
<dbReference type="Gene3D" id="1.50.10.20">
    <property type="match status" value="1"/>
</dbReference>
<protein>
    <submittedName>
        <fullName evidence="2">Lanthionine synthetase C family protein</fullName>
    </submittedName>
</protein>
<dbReference type="Pfam" id="PF05147">
    <property type="entry name" value="LANC_like"/>
    <property type="match status" value="1"/>
</dbReference>
<accession>A0A931CFW3</accession>